<dbReference type="SUPFAM" id="SSF53474">
    <property type="entry name" value="alpha/beta-Hydrolases"/>
    <property type="match status" value="1"/>
</dbReference>
<dbReference type="RefSeq" id="WP_190920572.1">
    <property type="nucleotide sequence ID" value="NZ_JACXIZ010000038.1"/>
</dbReference>
<dbReference type="InterPro" id="IPR029058">
    <property type="entry name" value="AB_hydrolase_fold"/>
</dbReference>
<sequence>MIQQYWINNHYGLRIFMTTNCATLEPQGVVLTLSGLGFSKNERAYFYSKLSRRLSQNYIVVQFDYTGHGDSDGDFSDATVPVLIEDVLTIVKHIETKYQDYPINIISRGIGTWLVSYLSCKINQWVVWNPALTMPHQFIEKVLTSNVNGEPIEISDLPCSNMPAEARLFFEALGSDWWNVLRGERFSVLQLQSLRTLVSQKLHAYMDDIEHLHFLCGSKWKYLNRRKENLITCPGEDDFSFSPMQQEWAIEKIKQLFGT</sequence>
<keyword evidence="3" id="KW-1185">Reference proteome</keyword>
<evidence type="ECO:0000313" key="3">
    <source>
        <dbReference type="Proteomes" id="UP000621560"/>
    </source>
</evidence>
<organism evidence="2 3">
    <name type="scientific">Paenibacillus sabuli</name>
    <dbReference type="NCBI Taxonomy" id="2772509"/>
    <lineage>
        <taxon>Bacteria</taxon>
        <taxon>Bacillati</taxon>
        <taxon>Bacillota</taxon>
        <taxon>Bacilli</taxon>
        <taxon>Bacillales</taxon>
        <taxon>Paenibacillaceae</taxon>
        <taxon>Paenibacillus</taxon>
    </lineage>
</organism>
<keyword evidence="2" id="KW-0378">Hydrolase</keyword>
<feature type="domain" description="Serine aminopeptidase S33" evidence="1">
    <location>
        <begin position="25"/>
        <end position="141"/>
    </location>
</feature>
<dbReference type="Proteomes" id="UP000621560">
    <property type="component" value="Unassembled WGS sequence"/>
</dbReference>
<accession>A0A927BV94</accession>
<dbReference type="GO" id="GO:0016787">
    <property type="term" value="F:hydrolase activity"/>
    <property type="evidence" value="ECO:0007669"/>
    <property type="project" value="UniProtKB-KW"/>
</dbReference>
<gene>
    <name evidence="2" type="ORF">IDH44_19885</name>
</gene>
<dbReference type="Pfam" id="PF12146">
    <property type="entry name" value="Hydrolase_4"/>
    <property type="match status" value="1"/>
</dbReference>
<name>A0A927BV94_9BACL</name>
<protein>
    <submittedName>
        <fullName evidence="2">Alpha/beta hydrolase</fullName>
    </submittedName>
</protein>
<reference evidence="2" key="1">
    <citation type="submission" date="2020-09" db="EMBL/GenBank/DDBJ databases">
        <title>A novel bacterium of genus Paenibacillus, isolated from South China Sea.</title>
        <authorList>
            <person name="Huang H."/>
            <person name="Mo K."/>
            <person name="Hu Y."/>
        </authorList>
    </citation>
    <scope>NUCLEOTIDE SEQUENCE</scope>
    <source>
        <strain evidence="2">IB182496</strain>
    </source>
</reference>
<evidence type="ECO:0000259" key="1">
    <source>
        <dbReference type="Pfam" id="PF12146"/>
    </source>
</evidence>
<dbReference type="AlphaFoldDB" id="A0A927BV94"/>
<dbReference type="Gene3D" id="3.40.50.1820">
    <property type="entry name" value="alpha/beta hydrolase"/>
    <property type="match status" value="1"/>
</dbReference>
<evidence type="ECO:0000313" key="2">
    <source>
        <dbReference type="EMBL" id="MBD2847466.1"/>
    </source>
</evidence>
<dbReference type="InterPro" id="IPR022742">
    <property type="entry name" value="Hydrolase_4"/>
</dbReference>
<comment type="caution">
    <text evidence="2">The sequence shown here is derived from an EMBL/GenBank/DDBJ whole genome shotgun (WGS) entry which is preliminary data.</text>
</comment>
<proteinExistence type="predicted"/>
<dbReference type="EMBL" id="JACXIZ010000038">
    <property type="protein sequence ID" value="MBD2847466.1"/>
    <property type="molecule type" value="Genomic_DNA"/>
</dbReference>